<feature type="domain" description="YgjP-like metallopeptidase" evidence="2">
    <location>
        <begin position="104"/>
        <end position="183"/>
    </location>
</feature>
<evidence type="ECO:0000313" key="9">
    <source>
        <dbReference type="EMBL" id="CAB4972663.1"/>
    </source>
</evidence>
<evidence type="ECO:0000313" key="3">
    <source>
        <dbReference type="EMBL" id="CAB4587960.1"/>
    </source>
</evidence>
<dbReference type="CDD" id="cd07344">
    <property type="entry name" value="M48_yhfN_like"/>
    <property type="match status" value="1"/>
</dbReference>
<evidence type="ECO:0000313" key="6">
    <source>
        <dbReference type="EMBL" id="CAB4788583.1"/>
    </source>
</evidence>
<protein>
    <submittedName>
        <fullName evidence="9">Unannotated protein</fullName>
    </submittedName>
</protein>
<dbReference type="EMBL" id="CAFBNI010000050">
    <property type="protein sequence ID" value="CAB4945303.1"/>
    <property type="molecule type" value="Genomic_DNA"/>
</dbReference>
<evidence type="ECO:0000313" key="4">
    <source>
        <dbReference type="EMBL" id="CAB4665357.1"/>
    </source>
</evidence>
<dbReference type="EMBL" id="CAFBPL010000016">
    <property type="protein sequence ID" value="CAB5010618.1"/>
    <property type="molecule type" value="Genomic_DNA"/>
</dbReference>
<evidence type="ECO:0000313" key="7">
    <source>
        <dbReference type="EMBL" id="CAB4799220.1"/>
    </source>
</evidence>
<reference evidence="9" key="1">
    <citation type="submission" date="2020-05" db="EMBL/GenBank/DDBJ databases">
        <authorList>
            <person name="Chiriac C."/>
            <person name="Salcher M."/>
            <person name="Ghai R."/>
            <person name="Kavagutti S V."/>
        </authorList>
    </citation>
    <scope>NUCLEOTIDE SEQUENCE</scope>
</reference>
<dbReference type="EMBL" id="CAEZYX010000071">
    <property type="protein sequence ID" value="CAB4743886.1"/>
    <property type="molecule type" value="Genomic_DNA"/>
</dbReference>
<dbReference type="Gene3D" id="3.30.2010.10">
    <property type="entry name" value="Metalloproteases ('zincins'), catalytic domain"/>
    <property type="match status" value="1"/>
</dbReference>
<gene>
    <name evidence="3" type="ORF">UFOPK1791_00375</name>
    <name evidence="4" type="ORF">UFOPK2312_00256</name>
    <name evidence="5" type="ORF">UFOPK2802_00726</name>
    <name evidence="6" type="ORF">UFOPK2982_00383</name>
    <name evidence="7" type="ORF">UFOPK3083_00240</name>
    <name evidence="8" type="ORF">UFOPK3783_00544</name>
    <name evidence="9" type="ORF">UFOPK3948_00246</name>
    <name evidence="10" type="ORF">UFOPK4113_00268</name>
</gene>
<dbReference type="PANTHER" id="PTHR30399:SF1">
    <property type="entry name" value="UTP PYROPHOSPHATASE"/>
    <property type="match status" value="1"/>
</dbReference>
<evidence type="ECO:0000313" key="10">
    <source>
        <dbReference type="EMBL" id="CAB5010618.1"/>
    </source>
</evidence>
<feature type="region of interest" description="Disordered" evidence="1">
    <location>
        <begin position="1"/>
        <end position="25"/>
    </location>
</feature>
<dbReference type="EMBL" id="CAFAAE010000035">
    <property type="protein sequence ID" value="CAB4788583.1"/>
    <property type="molecule type" value="Genomic_DNA"/>
</dbReference>
<dbReference type="EMBL" id="CAFAAT010000012">
    <property type="protein sequence ID" value="CAB4799220.1"/>
    <property type="molecule type" value="Genomic_DNA"/>
</dbReference>
<dbReference type="EMBL" id="CAEZUF010000022">
    <property type="protein sequence ID" value="CAB4587960.1"/>
    <property type="molecule type" value="Genomic_DNA"/>
</dbReference>
<evidence type="ECO:0000256" key="1">
    <source>
        <dbReference type="SAM" id="MobiDB-lite"/>
    </source>
</evidence>
<evidence type="ECO:0000313" key="5">
    <source>
        <dbReference type="EMBL" id="CAB4743886.1"/>
    </source>
</evidence>
<accession>A0A6J7M1W1</accession>
<proteinExistence type="predicted"/>
<dbReference type="Pfam" id="PF01863">
    <property type="entry name" value="YgjP-like"/>
    <property type="match status" value="1"/>
</dbReference>
<dbReference type="EMBL" id="CAEZWY010000015">
    <property type="protein sequence ID" value="CAB4665357.1"/>
    <property type="molecule type" value="Genomic_DNA"/>
</dbReference>
<dbReference type="InterPro" id="IPR002725">
    <property type="entry name" value="YgjP-like_metallopeptidase"/>
</dbReference>
<name>A0A6J7M1W1_9ZZZZ</name>
<dbReference type="EMBL" id="CAFBOI010000014">
    <property type="protein sequence ID" value="CAB4972663.1"/>
    <property type="molecule type" value="Genomic_DNA"/>
</dbReference>
<evidence type="ECO:0000313" key="8">
    <source>
        <dbReference type="EMBL" id="CAB4945303.1"/>
    </source>
</evidence>
<organism evidence="9">
    <name type="scientific">freshwater metagenome</name>
    <dbReference type="NCBI Taxonomy" id="449393"/>
    <lineage>
        <taxon>unclassified sequences</taxon>
        <taxon>metagenomes</taxon>
        <taxon>ecological metagenomes</taxon>
    </lineage>
</organism>
<sequence>MPANQIDKKRRAPKRLPSGKSEIPIAPEVRIPASPATGGAEIRVIRNTRRSKSISAYREQGAIVIQIPARLPRSQVADLIPEMVQRVLTREARERSSDTDLIERAIELMQIYLPEFNERPASVVWRAMNERWGSCTTVDRTIRISERLNGAPSYVIDYVLVHELIHLRIPDHGKAFIDLLERFGESERASAFLEGYESGARA</sequence>
<evidence type="ECO:0000259" key="2">
    <source>
        <dbReference type="Pfam" id="PF01863"/>
    </source>
</evidence>
<dbReference type="PANTHER" id="PTHR30399">
    <property type="entry name" value="UNCHARACTERIZED PROTEIN YGJP"/>
    <property type="match status" value="1"/>
</dbReference>
<dbReference type="AlphaFoldDB" id="A0A6J7M1W1"/>
<dbReference type="InterPro" id="IPR053136">
    <property type="entry name" value="UTP_pyrophosphatase-like"/>
</dbReference>